<dbReference type="SUPFAM" id="SSF55729">
    <property type="entry name" value="Acyl-CoA N-acyltransferases (Nat)"/>
    <property type="match status" value="1"/>
</dbReference>
<evidence type="ECO:0000313" key="4">
    <source>
        <dbReference type="EMBL" id="SMQ72591.1"/>
    </source>
</evidence>
<dbReference type="Pfam" id="PF00583">
    <property type="entry name" value="Acetyltransf_1"/>
    <property type="match status" value="1"/>
</dbReference>
<evidence type="ECO:0000256" key="2">
    <source>
        <dbReference type="ARBA" id="ARBA00023315"/>
    </source>
</evidence>
<dbReference type="PANTHER" id="PTHR43877">
    <property type="entry name" value="AMINOALKYLPHOSPHONATE N-ACETYLTRANSFERASE-RELATED-RELATED"/>
    <property type="match status" value="1"/>
</dbReference>
<accession>A0ABY1REZ1</accession>
<feature type="domain" description="N-acetyltransferase" evidence="3">
    <location>
        <begin position="25"/>
        <end position="164"/>
    </location>
</feature>
<dbReference type="InterPro" id="IPR000182">
    <property type="entry name" value="GNAT_dom"/>
</dbReference>
<name>A0ABY1REZ1_9MICO</name>
<evidence type="ECO:0000313" key="5">
    <source>
        <dbReference type="Proteomes" id="UP000194464"/>
    </source>
</evidence>
<evidence type="ECO:0000259" key="3">
    <source>
        <dbReference type="PROSITE" id="PS51186"/>
    </source>
</evidence>
<dbReference type="InterPro" id="IPR016181">
    <property type="entry name" value="Acyl_CoA_acyltransferase"/>
</dbReference>
<dbReference type="Gene3D" id="3.40.630.30">
    <property type="match status" value="1"/>
</dbReference>
<reference evidence="4 5" key="1">
    <citation type="submission" date="2017-04" db="EMBL/GenBank/DDBJ databases">
        <authorList>
            <person name="Varghese N."/>
            <person name="Submissions S."/>
        </authorList>
    </citation>
    <scope>NUCLEOTIDE SEQUENCE [LARGE SCALE GENOMIC DNA]</scope>
    <source>
        <strain evidence="4 5">VKM Ac-1784</strain>
    </source>
</reference>
<protein>
    <submittedName>
        <fullName evidence="4">Acetyltransferase (GNAT) family protein</fullName>
    </submittedName>
</protein>
<dbReference type="PANTHER" id="PTHR43877:SF1">
    <property type="entry name" value="ACETYLTRANSFERASE"/>
    <property type="match status" value="1"/>
</dbReference>
<dbReference type="CDD" id="cd04301">
    <property type="entry name" value="NAT_SF"/>
    <property type="match status" value="1"/>
</dbReference>
<comment type="caution">
    <text evidence="4">The sequence shown here is derived from an EMBL/GenBank/DDBJ whole genome shotgun (WGS) entry which is preliminary data.</text>
</comment>
<evidence type="ECO:0000256" key="1">
    <source>
        <dbReference type="ARBA" id="ARBA00022679"/>
    </source>
</evidence>
<dbReference type="InterPro" id="IPR050832">
    <property type="entry name" value="Bact_Acetyltransf"/>
</dbReference>
<organism evidence="4 5">
    <name type="scientific">Plantibacter elymi</name>
    <name type="common">nom. nud.</name>
    <dbReference type="NCBI Taxonomy" id="199708"/>
    <lineage>
        <taxon>Bacteria</taxon>
        <taxon>Bacillati</taxon>
        <taxon>Actinomycetota</taxon>
        <taxon>Actinomycetes</taxon>
        <taxon>Micrococcales</taxon>
        <taxon>Microbacteriaceae</taxon>
        <taxon>Plantibacter</taxon>
    </lineage>
</organism>
<dbReference type="EMBL" id="FXWJ01000004">
    <property type="protein sequence ID" value="SMQ72591.1"/>
    <property type="molecule type" value="Genomic_DNA"/>
</dbReference>
<dbReference type="PROSITE" id="PS51186">
    <property type="entry name" value="GNAT"/>
    <property type="match status" value="1"/>
</dbReference>
<dbReference type="Proteomes" id="UP000194464">
    <property type="component" value="Unassembled WGS sequence"/>
</dbReference>
<proteinExistence type="predicted"/>
<keyword evidence="1" id="KW-0808">Transferase</keyword>
<keyword evidence="2" id="KW-0012">Acyltransferase</keyword>
<keyword evidence="5" id="KW-1185">Reference proteome</keyword>
<sequence>MSAWPAQEFRLYDGGTVTTLDPHPFAIRLYEPSDEPTWVRCRVLAFLPTQYYDDVWPRRPDVVAPSFGLVAVDVEGQVLGLLDITVDGDEATIDSVATHPDHQSRGIGAALLEVAVERLARADITRLDAWTREDQAANSWYRRNGFSEAFQYLHVHLEDGDDAEGFTTPAGFSSPVRAFVHAGIEREQELRERFARVYVCRQYVRDLSAGTPIETSIESAD</sequence>
<gene>
    <name evidence="4" type="ORF">SAMN06295909_2860</name>
</gene>